<reference evidence="1" key="1">
    <citation type="journal article" date="2020" name="Stud. Mycol.">
        <title>101 Dothideomycetes genomes: a test case for predicting lifestyles and emergence of pathogens.</title>
        <authorList>
            <person name="Haridas S."/>
            <person name="Albert R."/>
            <person name="Binder M."/>
            <person name="Bloem J."/>
            <person name="Labutti K."/>
            <person name="Salamov A."/>
            <person name="Andreopoulos B."/>
            <person name="Baker S."/>
            <person name="Barry K."/>
            <person name="Bills G."/>
            <person name="Bluhm B."/>
            <person name="Cannon C."/>
            <person name="Castanera R."/>
            <person name="Culley D."/>
            <person name="Daum C."/>
            <person name="Ezra D."/>
            <person name="Gonzalez J."/>
            <person name="Henrissat B."/>
            <person name="Kuo A."/>
            <person name="Liang C."/>
            <person name="Lipzen A."/>
            <person name="Lutzoni F."/>
            <person name="Magnuson J."/>
            <person name="Mondo S."/>
            <person name="Nolan M."/>
            <person name="Ohm R."/>
            <person name="Pangilinan J."/>
            <person name="Park H.-J."/>
            <person name="Ramirez L."/>
            <person name="Alfaro M."/>
            <person name="Sun H."/>
            <person name="Tritt A."/>
            <person name="Yoshinaga Y."/>
            <person name="Zwiers L.-H."/>
            <person name="Turgeon B."/>
            <person name="Goodwin S."/>
            <person name="Spatafora J."/>
            <person name="Crous P."/>
            <person name="Grigoriev I."/>
        </authorList>
    </citation>
    <scope>NUCLEOTIDE SEQUENCE</scope>
    <source>
        <strain evidence="1">ATCC 74209</strain>
    </source>
</reference>
<name>A0A9P4JTK8_9PLEO</name>
<organism evidence="1 2">
    <name type="scientific">Delitschia confertaspora ATCC 74209</name>
    <dbReference type="NCBI Taxonomy" id="1513339"/>
    <lineage>
        <taxon>Eukaryota</taxon>
        <taxon>Fungi</taxon>
        <taxon>Dikarya</taxon>
        <taxon>Ascomycota</taxon>
        <taxon>Pezizomycotina</taxon>
        <taxon>Dothideomycetes</taxon>
        <taxon>Pleosporomycetidae</taxon>
        <taxon>Pleosporales</taxon>
        <taxon>Delitschiaceae</taxon>
        <taxon>Delitschia</taxon>
    </lineage>
</organism>
<protein>
    <submittedName>
        <fullName evidence="1">Uncharacterized protein</fullName>
    </submittedName>
</protein>
<evidence type="ECO:0000313" key="1">
    <source>
        <dbReference type="EMBL" id="KAF2202333.1"/>
    </source>
</evidence>
<accession>A0A9P4JTK8</accession>
<dbReference type="EMBL" id="ML993940">
    <property type="protein sequence ID" value="KAF2202333.1"/>
    <property type="molecule type" value="Genomic_DNA"/>
</dbReference>
<dbReference type="AlphaFoldDB" id="A0A9P4JTK8"/>
<proteinExistence type="predicted"/>
<gene>
    <name evidence="1" type="ORF">GQ43DRAFT_430846</name>
</gene>
<evidence type="ECO:0000313" key="2">
    <source>
        <dbReference type="Proteomes" id="UP000799536"/>
    </source>
</evidence>
<sequence>MTYFSIFHFLDAVETVDWDFEPANGPIGCSICYESLFNPFKTGTAIIVDNVENAGQDKTVDNDQYYLDYLGISDEDGPDNSDKVPRPCPLLLLPPIFLANSFPSASPSQPTSASRTKYLLTTLDDLLGMLTELRYTETFKTFTFITGVQRRQAEYDPSARPFFSDIRRSISASHPTGLDATFRIQYANAFEQIERSVKEGIG</sequence>
<dbReference type="Proteomes" id="UP000799536">
    <property type="component" value="Unassembled WGS sequence"/>
</dbReference>
<comment type="caution">
    <text evidence="1">The sequence shown here is derived from an EMBL/GenBank/DDBJ whole genome shotgun (WGS) entry which is preliminary data.</text>
</comment>
<keyword evidence="2" id="KW-1185">Reference proteome</keyword>